<dbReference type="Proteomes" id="UP000053732">
    <property type="component" value="Unassembled WGS sequence"/>
</dbReference>
<accession>A0A0G4P701</accession>
<dbReference type="STRING" id="1429867.A0A0G4P701"/>
<proteinExistence type="predicted"/>
<evidence type="ECO:0000313" key="2">
    <source>
        <dbReference type="Proteomes" id="UP000053732"/>
    </source>
</evidence>
<dbReference type="EMBL" id="HG793140">
    <property type="protein sequence ID" value="CRL22105.1"/>
    <property type="molecule type" value="Genomic_DNA"/>
</dbReference>
<protein>
    <submittedName>
        <fullName evidence="1">Str. FM013</fullName>
    </submittedName>
</protein>
<sequence length="94" mass="10852">MSPFQALLGFNPNFQIRTEDGSVEKEAPAAQHRFEKLTELREKLQTSWRKATESQAAHYNKRHQEISLKKNSLMALSTKNLRLKEGTTKKLSPR</sequence>
<organism evidence="1 2">
    <name type="scientific">Penicillium camemberti (strain FM 013)</name>
    <dbReference type="NCBI Taxonomy" id="1429867"/>
    <lineage>
        <taxon>Eukaryota</taxon>
        <taxon>Fungi</taxon>
        <taxon>Dikarya</taxon>
        <taxon>Ascomycota</taxon>
        <taxon>Pezizomycotina</taxon>
        <taxon>Eurotiomycetes</taxon>
        <taxon>Eurotiomycetidae</taxon>
        <taxon>Eurotiales</taxon>
        <taxon>Aspergillaceae</taxon>
        <taxon>Penicillium</taxon>
    </lineage>
</organism>
<dbReference type="AlphaFoldDB" id="A0A0G4P701"/>
<name>A0A0G4P701_PENC3</name>
<keyword evidence="2" id="KW-1185">Reference proteome</keyword>
<gene>
    <name evidence="1" type="ORF">PCAMFM013_S007g000086</name>
</gene>
<evidence type="ECO:0000313" key="1">
    <source>
        <dbReference type="EMBL" id="CRL22105.1"/>
    </source>
</evidence>
<reference evidence="1 2" key="1">
    <citation type="journal article" date="2014" name="Nat. Commun.">
        <title>Multiple recent horizontal transfers of a large genomic region in cheese making fungi.</title>
        <authorList>
            <person name="Cheeseman K."/>
            <person name="Ropars J."/>
            <person name="Renault P."/>
            <person name="Dupont J."/>
            <person name="Gouzy J."/>
            <person name="Branca A."/>
            <person name="Abraham A.L."/>
            <person name="Ceppi M."/>
            <person name="Conseiller E."/>
            <person name="Debuchy R."/>
            <person name="Malagnac F."/>
            <person name="Goarin A."/>
            <person name="Silar P."/>
            <person name="Lacoste S."/>
            <person name="Sallet E."/>
            <person name="Bensimon A."/>
            <person name="Giraud T."/>
            <person name="Brygoo Y."/>
        </authorList>
    </citation>
    <scope>NUCLEOTIDE SEQUENCE [LARGE SCALE GENOMIC DNA]</scope>
    <source>
        <strain evidence="2">FM 013</strain>
    </source>
</reference>